<accession>A0A4S4K7H2</accession>
<gene>
    <name evidence="1" type="ORF">EW026_g7546</name>
</gene>
<name>A0A4S4K7H2_9APHY</name>
<evidence type="ECO:0000313" key="2">
    <source>
        <dbReference type="Proteomes" id="UP000309038"/>
    </source>
</evidence>
<sequence length="365" mass="41197">MCGFSESQLLKQWELQKEDQLSIRKHAPARLKNELDAVLVLHAEVDKLKDALKIARIHLQASDAPSAVLSVISQLQVNQSIISERVETLYTSLDVNHIFPDLGGLPVDFVRVLLAARDIKISVRKRAIANFMEWDKLDQAVGGRDVALVALRSHPCLMEDVWIAPAVNTPPPLWLEDANIRTGIIAYHKNARCKEERMRCKTEAENMCRWFFEELTAIEVALQLPENEVYKTQLRQRRAQHIHLKSLWRTSLVSEACYDFHIASARSIGKQLFGLFPEATVIQIPIELCHEEADDLDDLDDRDDLDDMSDTLPEDFINSVDGILLTDYLEDEVADDPDAVEIARDTGSLDIPLADVVCMAADLPV</sequence>
<proteinExistence type="predicted"/>
<evidence type="ECO:0000313" key="1">
    <source>
        <dbReference type="EMBL" id="THG93788.1"/>
    </source>
</evidence>
<reference evidence="1 2" key="1">
    <citation type="submission" date="2019-02" db="EMBL/GenBank/DDBJ databases">
        <title>Genome sequencing of the rare red list fungi Phlebia centrifuga.</title>
        <authorList>
            <person name="Buettner E."/>
            <person name="Kellner H."/>
        </authorList>
    </citation>
    <scope>NUCLEOTIDE SEQUENCE [LARGE SCALE GENOMIC DNA]</scope>
    <source>
        <strain evidence="1 2">DSM 108282</strain>
    </source>
</reference>
<dbReference type="EMBL" id="SGPJ01000570">
    <property type="protein sequence ID" value="THG93788.1"/>
    <property type="molecule type" value="Genomic_DNA"/>
</dbReference>
<comment type="caution">
    <text evidence="1">The sequence shown here is derived from an EMBL/GenBank/DDBJ whole genome shotgun (WGS) entry which is preliminary data.</text>
</comment>
<organism evidence="1 2">
    <name type="scientific">Hermanssonia centrifuga</name>
    <dbReference type="NCBI Taxonomy" id="98765"/>
    <lineage>
        <taxon>Eukaryota</taxon>
        <taxon>Fungi</taxon>
        <taxon>Dikarya</taxon>
        <taxon>Basidiomycota</taxon>
        <taxon>Agaricomycotina</taxon>
        <taxon>Agaricomycetes</taxon>
        <taxon>Polyporales</taxon>
        <taxon>Meruliaceae</taxon>
        <taxon>Hermanssonia</taxon>
    </lineage>
</organism>
<keyword evidence="2" id="KW-1185">Reference proteome</keyword>
<protein>
    <submittedName>
        <fullName evidence="1">Uncharacterized protein</fullName>
    </submittedName>
</protein>
<dbReference type="AlphaFoldDB" id="A0A4S4K7H2"/>
<dbReference type="Proteomes" id="UP000309038">
    <property type="component" value="Unassembled WGS sequence"/>
</dbReference>